<gene>
    <name evidence="10" type="ORF">FGO68_gene1010</name>
</gene>
<feature type="coiled-coil region" evidence="9">
    <location>
        <begin position="113"/>
        <end position="140"/>
    </location>
</feature>
<evidence type="ECO:0000256" key="3">
    <source>
        <dbReference type="ARBA" id="ARBA00018218"/>
    </source>
</evidence>
<dbReference type="GO" id="GO:0044389">
    <property type="term" value="F:ubiquitin-like protein ligase binding"/>
    <property type="evidence" value="ECO:0007669"/>
    <property type="project" value="TreeGrafter"/>
</dbReference>
<keyword evidence="11" id="KW-1185">Reference proteome</keyword>
<comment type="caution">
    <text evidence="10">The sequence shown here is derived from an EMBL/GenBank/DDBJ whole genome shotgun (WGS) entry which is preliminary data.</text>
</comment>
<evidence type="ECO:0000256" key="9">
    <source>
        <dbReference type="SAM" id="Coils"/>
    </source>
</evidence>
<dbReference type="Pfam" id="PF09756">
    <property type="entry name" value="DDRGK"/>
    <property type="match status" value="1"/>
</dbReference>
<evidence type="ECO:0000256" key="2">
    <source>
        <dbReference type="ARBA" id="ARBA00009829"/>
    </source>
</evidence>
<keyword evidence="6" id="KW-0256">Endoplasmic reticulum</keyword>
<keyword evidence="8" id="KW-0472">Membrane</keyword>
<dbReference type="InterPro" id="IPR036388">
    <property type="entry name" value="WH-like_DNA-bd_sf"/>
</dbReference>
<sequence length="141" mass="16498">MFTVEAAGDKEEEDAEYENKLQQFVDYITIRKVVLFEDLAAEFGISSKDVIDRIQRLQESGRLQGITDDRGKFIHITEQEYESVARYIKTRGRVAKSDLLMECNKLVRLQPRNEDKAKIKEDQKKMLEKVENEIKEEEPKA</sequence>
<evidence type="ECO:0000256" key="8">
    <source>
        <dbReference type="ARBA" id="ARBA00023136"/>
    </source>
</evidence>
<comment type="subcellular location">
    <subcellularLocation>
        <location evidence="1">Endoplasmic reticulum membrane</location>
        <topology evidence="1">Single-pass membrane protein</topology>
    </subcellularLocation>
</comment>
<evidence type="ECO:0000256" key="1">
    <source>
        <dbReference type="ARBA" id="ARBA00004389"/>
    </source>
</evidence>
<dbReference type="SUPFAM" id="SSF46785">
    <property type="entry name" value="Winged helix' DNA-binding domain"/>
    <property type="match status" value="1"/>
</dbReference>
<dbReference type="Gene3D" id="1.10.10.10">
    <property type="entry name" value="Winged helix-like DNA-binding domain superfamily/Winged helix DNA-binding domain"/>
    <property type="match status" value="1"/>
</dbReference>
<dbReference type="InterPro" id="IPR050899">
    <property type="entry name" value="DDRGK_domain-containing"/>
</dbReference>
<dbReference type="PANTHER" id="PTHR48176">
    <property type="entry name" value="DDRGK DOMAIN-CONTAINING PROTEIN 1"/>
    <property type="match status" value="1"/>
</dbReference>
<evidence type="ECO:0000256" key="7">
    <source>
        <dbReference type="ARBA" id="ARBA00022989"/>
    </source>
</evidence>
<evidence type="ECO:0000256" key="4">
    <source>
        <dbReference type="ARBA" id="ARBA00022692"/>
    </source>
</evidence>
<dbReference type="PANTHER" id="PTHR48176:SF1">
    <property type="entry name" value="DDRGK DOMAIN-CONTAINING PROTEIN 1"/>
    <property type="match status" value="1"/>
</dbReference>
<dbReference type="GO" id="GO:0005789">
    <property type="term" value="C:endoplasmic reticulum membrane"/>
    <property type="evidence" value="ECO:0007669"/>
    <property type="project" value="UniProtKB-SubCell"/>
</dbReference>
<dbReference type="InterPro" id="IPR019153">
    <property type="entry name" value="DDRGK_dom-contain"/>
</dbReference>
<keyword evidence="5" id="KW-0833">Ubl conjugation pathway</keyword>
<dbReference type="Proteomes" id="UP000785679">
    <property type="component" value="Unassembled WGS sequence"/>
</dbReference>
<reference evidence="10" key="1">
    <citation type="submission" date="2019-06" db="EMBL/GenBank/DDBJ databases">
        <authorList>
            <person name="Zheng W."/>
        </authorList>
    </citation>
    <scope>NUCLEOTIDE SEQUENCE</scope>
    <source>
        <strain evidence="10">QDHG01</strain>
    </source>
</reference>
<dbReference type="InterPro" id="IPR036390">
    <property type="entry name" value="WH_DNA-bd_sf"/>
</dbReference>
<evidence type="ECO:0000256" key="5">
    <source>
        <dbReference type="ARBA" id="ARBA00022786"/>
    </source>
</evidence>
<keyword evidence="9" id="KW-0175">Coiled coil</keyword>
<proteinExistence type="inferred from homology"/>
<name>A0A8J8SUF6_HALGN</name>
<organism evidence="10 11">
    <name type="scientific">Halteria grandinella</name>
    <dbReference type="NCBI Taxonomy" id="5974"/>
    <lineage>
        <taxon>Eukaryota</taxon>
        <taxon>Sar</taxon>
        <taxon>Alveolata</taxon>
        <taxon>Ciliophora</taxon>
        <taxon>Intramacronucleata</taxon>
        <taxon>Spirotrichea</taxon>
        <taxon>Stichotrichia</taxon>
        <taxon>Sporadotrichida</taxon>
        <taxon>Halteriidae</taxon>
        <taxon>Halteria</taxon>
    </lineage>
</organism>
<dbReference type="FunFam" id="1.10.10.10:FF:000143">
    <property type="entry name" value="DDRGK domain-containing protein 1"/>
    <property type="match status" value="1"/>
</dbReference>
<dbReference type="AlphaFoldDB" id="A0A8J8SUF6"/>
<dbReference type="SMART" id="SM01128">
    <property type="entry name" value="DDRGK"/>
    <property type="match status" value="1"/>
</dbReference>
<evidence type="ECO:0000313" key="10">
    <source>
        <dbReference type="EMBL" id="TNV71105.1"/>
    </source>
</evidence>
<protein>
    <recommendedName>
        <fullName evidence="3">DDRGK domain-containing protein 1</fullName>
    </recommendedName>
</protein>
<dbReference type="EMBL" id="RRYP01030696">
    <property type="protein sequence ID" value="TNV71105.1"/>
    <property type="molecule type" value="Genomic_DNA"/>
</dbReference>
<accession>A0A8J8SUF6</accession>
<evidence type="ECO:0000313" key="11">
    <source>
        <dbReference type="Proteomes" id="UP000785679"/>
    </source>
</evidence>
<evidence type="ECO:0000256" key="6">
    <source>
        <dbReference type="ARBA" id="ARBA00022824"/>
    </source>
</evidence>
<comment type="similarity">
    <text evidence="2">Belongs to the DDRGK1 family.</text>
</comment>
<keyword evidence="7" id="KW-1133">Transmembrane helix</keyword>
<dbReference type="OrthoDB" id="2285710at2759"/>
<keyword evidence="4" id="KW-0812">Transmembrane</keyword>